<dbReference type="STRING" id="139723.A0A182LZQ3"/>
<dbReference type="InterPro" id="IPR050328">
    <property type="entry name" value="Dev_Immune_Receptor"/>
</dbReference>
<dbReference type="SUPFAM" id="SSF52047">
    <property type="entry name" value="RNI-like"/>
    <property type="match status" value="1"/>
</dbReference>
<keyword evidence="1" id="KW-0433">Leucine-rich repeat</keyword>
<organism evidence="4 5">
    <name type="scientific">Anopheles culicifacies</name>
    <dbReference type="NCBI Taxonomy" id="139723"/>
    <lineage>
        <taxon>Eukaryota</taxon>
        <taxon>Metazoa</taxon>
        <taxon>Ecdysozoa</taxon>
        <taxon>Arthropoda</taxon>
        <taxon>Hexapoda</taxon>
        <taxon>Insecta</taxon>
        <taxon>Pterygota</taxon>
        <taxon>Neoptera</taxon>
        <taxon>Endopterygota</taxon>
        <taxon>Diptera</taxon>
        <taxon>Nematocera</taxon>
        <taxon>Culicoidea</taxon>
        <taxon>Culicidae</taxon>
        <taxon>Anophelinae</taxon>
        <taxon>Anopheles</taxon>
        <taxon>culicifacies species complex</taxon>
    </lineage>
</organism>
<evidence type="ECO:0008006" key="6">
    <source>
        <dbReference type="Google" id="ProtNLM"/>
    </source>
</evidence>
<evidence type="ECO:0000256" key="2">
    <source>
        <dbReference type="ARBA" id="ARBA00022729"/>
    </source>
</evidence>
<dbReference type="InterPro" id="IPR003591">
    <property type="entry name" value="Leu-rich_rpt_typical-subtyp"/>
</dbReference>
<keyword evidence="2" id="KW-0732">Signal</keyword>
<proteinExistence type="predicted"/>
<dbReference type="InterPro" id="IPR032675">
    <property type="entry name" value="LRR_dom_sf"/>
</dbReference>
<reference evidence="5" key="1">
    <citation type="submission" date="2013-09" db="EMBL/GenBank/DDBJ databases">
        <title>The Genome Sequence of Anopheles culicifacies species A.</title>
        <authorList>
            <consortium name="The Broad Institute Genomics Platform"/>
            <person name="Neafsey D.E."/>
            <person name="Besansky N."/>
            <person name="Howell P."/>
            <person name="Walton C."/>
            <person name="Young S.K."/>
            <person name="Zeng Q."/>
            <person name="Gargeya S."/>
            <person name="Fitzgerald M."/>
            <person name="Haas B."/>
            <person name="Abouelleil A."/>
            <person name="Allen A.W."/>
            <person name="Alvarado L."/>
            <person name="Arachchi H.M."/>
            <person name="Berlin A.M."/>
            <person name="Chapman S.B."/>
            <person name="Gainer-Dewar J."/>
            <person name="Goldberg J."/>
            <person name="Griggs A."/>
            <person name="Gujja S."/>
            <person name="Hansen M."/>
            <person name="Howarth C."/>
            <person name="Imamovic A."/>
            <person name="Ireland A."/>
            <person name="Larimer J."/>
            <person name="McCowan C."/>
            <person name="Murphy C."/>
            <person name="Pearson M."/>
            <person name="Poon T.W."/>
            <person name="Priest M."/>
            <person name="Roberts A."/>
            <person name="Saif S."/>
            <person name="Shea T."/>
            <person name="Sisk P."/>
            <person name="Sykes S."/>
            <person name="Wortman J."/>
            <person name="Nusbaum C."/>
            <person name="Birren B."/>
        </authorList>
    </citation>
    <scope>NUCLEOTIDE SEQUENCE [LARGE SCALE GENOMIC DNA]</scope>
    <source>
        <strain evidence="5">A-37</strain>
    </source>
</reference>
<sequence length="381" mass="42818">MFVVGSNSWNVTHIDGNVSCTIVNLTGDSEGHDYSFLTNSTEELIFRGAAIDVLDLTIPLANITPWKVLITNSNLTRVVFPAQMSPSVVHLCTTEVEDVHFEDNNSLQDFRAEYTSLRTISPTVSKLHALDILWVSSSQLTSINFDILVNSTVSLLYLVGNRIEMVTLSPGVVCCQHLEELFLTNNLLKQLDFGTFATMSNLKVLFLENNKLTDLHASVPNLDHSNGEMYCSWHQHYIAQDSAEQELETPNCTDYYATLLSINLARNNLVQLNFSTFSWMNNLNLLDVSKNHLISLIASDGELPLRLSELFASNNNITDVYLAPFKEMKAIYLYDNNVQSLNMSDLPKDLDYLNLVNNPLNCDMLPHKRPTLPVLGLYTEC</sequence>
<dbReference type="PROSITE" id="PS51450">
    <property type="entry name" value="LRR"/>
    <property type="match status" value="1"/>
</dbReference>
<dbReference type="AlphaFoldDB" id="A0A182LZQ3"/>
<dbReference type="PANTHER" id="PTHR24373">
    <property type="entry name" value="SLIT RELATED LEUCINE-RICH REPEAT NEURONAL PROTEIN"/>
    <property type="match status" value="1"/>
</dbReference>
<reference evidence="4" key="2">
    <citation type="submission" date="2020-05" db="UniProtKB">
        <authorList>
            <consortium name="EnsemblMetazoa"/>
        </authorList>
    </citation>
    <scope>IDENTIFICATION</scope>
    <source>
        <strain evidence="4">A-37</strain>
    </source>
</reference>
<dbReference type="SMART" id="SM00369">
    <property type="entry name" value="LRR_TYP"/>
    <property type="match status" value="3"/>
</dbReference>
<dbReference type="PANTHER" id="PTHR24373:SF275">
    <property type="entry name" value="TIR DOMAIN-CONTAINING PROTEIN"/>
    <property type="match status" value="1"/>
</dbReference>
<dbReference type="InterPro" id="IPR001611">
    <property type="entry name" value="Leu-rich_rpt"/>
</dbReference>
<evidence type="ECO:0000313" key="4">
    <source>
        <dbReference type="EnsemblMetazoa" id="ACUA005875-PA"/>
    </source>
</evidence>
<dbReference type="EMBL" id="AXCM01003135">
    <property type="status" value="NOT_ANNOTATED_CDS"/>
    <property type="molecule type" value="Genomic_DNA"/>
</dbReference>
<evidence type="ECO:0000313" key="5">
    <source>
        <dbReference type="Proteomes" id="UP000075883"/>
    </source>
</evidence>
<dbReference type="Gene3D" id="3.80.10.10">
    <property type="entry name" value="Ribonuclease Inhibitor"/>
    <property type="match status" value="2"/>
</dbReference>
<dbReference type="EnsemblMetazoa" id="ACUA005875-RA">
    <property type="protein sequence ID" value="ACUA005875-PA"/>
    <property type="gene ID" value="ACUA005875"/>
</dbReference>
<protein>
    <recommendedName>
        <fullName evidence="6">Leucine rich immune protein (Coil-less)</fullName>
    </recommendedName>
</protein>
<dbReference type="VEuPathDB" id="VectorBase:ACUA005875"/>
<evidence type="ECO:0000256" key="3">
    <source>
        <dbReference type="ARBA" id="ARBA00022737"/>
    </source>
</evidence>
<evidence type="ECO:0000256" key="1">
    <source>
        <dbReference type="ARBA" id="ARBA00022614"/>
    </source>
</evidence>
<dbReference type="Pfam" id="PF13855">
    <property type="entry name" value="LRR_8"/>
    <property type="match status" value="1"/>
</dbReference>
<name>A0A182LZQ3_9DIPT</name>
<keyword evidence="3" id="KW-0677">Repeat</keyword>
<dbReference type="Proteomes" id="UP000075883">
    <property type="component" value="Unassembled WGS sequence"/>
</dbReference>
<keyword evidence="5" id="KW-1185">Reference proteome</keyword>
<accession>A0A182LZQ3</accession>